<proteinExistence type="predicted"/>
<sequence length="91" mass="10041">ASFNITPSHTLFSSKLHLNKGSEDQAVSERGQPPVAVCCRGQRDENRTDAHYISSSAMIHLDDRLQTTRSLARDWGGSRGVYTALHSDISQ</sequence>
<dbReference type="AlphaFoldDB" id="A0A1A7WH15"/>
<gene>
    <name evidence="1" type="primary">Nfu_g_1_001364</name>
</gene>
<reference evidence="1" key="2">
    <citation type="submission" date="2016-06" db="EMBL/GenBank/DDBJ databases">
        <title>The genome of a short-lived fish provides insights into sex chromosome evolution and the genetic control of aging.</title>
        <authorList>
            <person name="Reichwald K."/>
            <person name="Felder M."/>
            <person name="Petzold A."/>
            <person name="Koch P."/>
            <person name="Groth M."/>
            <person name="Platzer M."/>
        </authorList>
    </citation>
    <scope>NUCLEOTIDE SEQUENCE</scope>
    <source>
        <tissue evidence="1">Brain</tissue>
    </source>
</reference>
<feature type="non-terminal residue" evidence="1">
    <location>
        <position position="1"/>
    </location>
</feature>
<reference evidence="1" key="1">
    <citation type="submission" date="2016-05" db="EMBL/GenBank/DDBJ databases">
        <authorList>
            <person name="Lavstsen T."/>
            <person name="Jespersen J.S."/>
        </authorList>
    </citation>
    <scope>NUCLEOTIDE SEQUENCE</scope>
    <source>
        <tissue evidence="1">Brain</tissue>
    </source>
</reference>
<protein>
    <submittedName>
        <fullName evidence="1">Uncharacterized protein</fullName>
    </submittedName>
</protein>
<name>A0A1A7WH15_9TELE</name>
<evidence type="ECO:0000313" key="1">
    <source>
        <dbReference type="EMBL" id="SBP04819.1"/>
    </source>
</evidence>
<dbReference type="EMBL" id="HADW01003419">
    <property type="protein sequence ID" value="SBP04819.1"/>
    <property type="molecule type" value="Transcribed_RNA"/>
</dbReference>
<organism evidence="1">
    <name type="scientific">Iconisemion striatum</name>
    <dbReference type="NCBI Taxonomy" id="60296"/>
    <lineage>
        <taxon>Eukaryota</taxon>
        <taxon>Metazoa</taxon>
        <taxon>Chordata</taxon>
        <taxon>Craniata</taxon>
        <taxon>Vertebrata</taxon>
        <taxon>Euteleostomi</taxon>
        <taxon>Actinopterygii</taxon>
        <taxon>Neopterygii</taxon>
        <taxon>Teleostei</taxon>
        <taxon>Neoteleostei</taxon>
        <taxon>Acanthomorphata</taxon>
        <taxon>Ovalentaria</taxon>
        <taxon>Atherinomorphae</taxon>
        <taxon>Cyprinodontiformes</taxon>
        <taxon>Nothobranchiidae</taxon>
        <taxon>Iconisemion</taxon>
    </lineage>
</organism>
<accession>A0A1A7WH15</accession>